<sequence>MINYSQWLPYLAYVFIVMIGIGVLAGQKRTMGQMVTIVTFGVYLAFVGYLTLTPTSYAFGSVPTMRPFWVGNAPTNPIPFRGIEMDFYLNILMMVPMGVYLRLLCKADFRQIIGIGFLIGISIETTQFILDSVLQMSRWVDINDIITNAFGVVIGYVMVLLLQHSPLKRLVRYFSISSLRFTK</sequence>
<evidence type="ECO:0000256" key="1">
    <source>
        <dbReference type="SAM" id="Phobius"/>
    </source>
</evidence>
<dbReference type="PANTHER" id="PTHR36834">
    <property type="entry name" value="MEMBRANE PROTEIN-RELATED"/>
    <property type="match status" value="1"/>
</dbReference>
<comment type="caution">
    <text evidence="3">The sequence shown here is derived from an EMBL/GenBank/DDBJ whole genome shotgun (WGS) entry which is preliminary data.</text>
</comment>
<accession>A0ABX1KZM1</accession>
<feature type="domain" description="VanZ-like" evidence="2">
    <location>
        <begin position="40"/>
        <end position="162"/>
    </location>
</feature>
<evidence type="ECO:0000313" key="3">
    <source>
        <dbReference type="EMBL" id="NLR19392.1"/>
    </source>
</evidence>
<keyword evidence="4" id="KW-1185">Reference proteome</keyword>
<reference evidence="3 4" key="1">
    <citation type="submission" date="2020-04" db="EMBL/GenBank/DDBJ databases">
        <title>A novel species of genus Lactobacillus that was isolated from fermented food Zha-chili.</title>
        <authorList>
            <person name="Zhang Z."/>
        </authorList>
    </citation>
    <scope>NUCLEOTIDE SEQUENCE [LARGE SCALE GENOMIC DNA]</scope>
    <source>
        <strain evidence="4">HBUAS51383</strain>
    </source>
</reference>
<feature type="transmembrane region" description="Helical" evidence="1">
    <location>
        <begin position="37"/>
        <end position="59"/>
    </location>
</feature>
<evidence type="ECO:0000259" key="2">
    <source>
        <dbReference type="Pfam" id="PF04892"/>
    </source>
</evidence>
<dbReference type="PANTHER" id="PTHR36834:SF1">
    <property type="entry name" value="INTEGRAL MEMBRANE PROTEIN"/>
    <property type="match status" value="1"/>
</dbReference>
<dbReference type="Proteomes" id="UP000763447">
    <property type="component" value="Unassembled WGS sequence"/>
</dbReference>
<dbReference type="InterPro" id="IPR006976">
    <property type="entry name" value="VanZ-like"/>
</dbReference>
<dbReference type="InterPro" id="IPR053150">
    <property type="entry name" value="Teicoplanin_resist-assoc"/>
</dbReference>
<feature type="transmembrane region" description="Helical" evidence="1">
    <location>
        <begin position="87"/>
        <end position="105"/>
    </location>
</feature>
<organism evidence="3 4">
    <name type="scientific">Secundilactobacillus angelensis</name>
    <dbReference type="NCBI Taxonomy" id="2722706"/>
    <lineage>
        <taxon>Bacteria</taxon>
        <taxon>Bacillati</taxon>
        <taxon>Bacillota</taxon>
        <taxon>Bacilli</taxon>
        <taxon>Lactobacillales</taxon>
        <taxon>Lactobacillaceae</taxon>
        <taxon>Secundilactobacillus</taxon>
    </lineage>
</organism>
<feature type="transmembrane region" description="Helical" evidence="1">
    <location>
        <begin position="142"/>
        <end position="162"/>
    </location>
</feature>
<feature type="transmembrane region" description="Helical" evidence="1">
    <location>
        <begin position="6"/>
        <end position="25"/>
    </location>
</feature>
<keyword evidence="1" id="KW-0472">Membrane</keyword>
<proteinExistence type="predicted"/>
<dbReference type="EMBL" id="JAAXLJ010000025">
    <property type="protein sequence ID" value="NLR19392.1"/>
    <property type="molecule type" value="Genomic_DNA"/>
</dbReference>
<feature type="transmembrane region" description="Helical" evidence="1">
    <location>
        <begin position="112"/>
        <end position="130"/>
    </location>
</feature>
<evidence type="ECO:0000313" key="4">
    <source>
        <dbReference type="Proteomes" id="UP000763447"/>
    </source>
</evidence>
<keyword evidence="1" id="KW-0812">Transmembrane</keyword>
<protein>
    <submittedName>
        <fullName evidence="3">VanZ family protein</fullName>
    </submittedName>
</protein>
<keyword evidence="1" id="KW-1133">Transmembrane helix</keyword>
<gene>
    <name evidence="3" type="ORF">HC026_10860</name>
</gene>
<name>A0ABX1KZM1_9LACO</name>
<dbReference type="RefSeq" id="WP_168925952.1">
    <property type="nucleotide sequence ID" value="NZ_JAAXLJ010000025.1"/>
</dbReference>
<dbReference type="Pfam" id="PF04892">
    <property type="entry name" value="VanZ"/>
    <property type="match status" value="1"/>
</dbReference>